<keyword evidence="4 6" id="KW-1133">Transmembrane helix</keyword>
<evidence type="ECO:0000256" key="6">
    <source>
        <dbReference type="SAM" id="Phobius"/>
    </source>
</evidence>
<keyword evidence="3 6" id="KW-0812">Transmembrane</keyword>
<feature type="transmembrane region" description="Helical" evidence="6">
    <location>
        <begin position="300"/>
        <end position="318"/>
    </location>
</feature>
<evidence type="ECO:0000313" key="8">
    <source>
        <dbReference type="RefSeq" id="XP_036675138.3"/>
    </source>
</evidence>
<evidence type="ECO:0000256" key="1">
    <source>
        <dbReference type="ARBA" id="ARBA00004141"/>
    </source>
</evidence>
<evidence type="ECO:0000256" key="3">
    <source>
        <dbReference type="ARBA" id="ARBA00022692"/>
    </source>
</evidence>
<dbReference type="Proteomes" id="UP001652628">
    <property type="component" value="Chromosome 3"/>
</dbReference>
<organism evidence="7 8">
    <name type="scientific">Drosophila suzukii</name>
    <name type="common">Spotted-wing drosophila fruit fly</name>
    <dbReference type="NCBI Taxonomy" id="28584"/>
    <lineage>
        <taxon>Eukaryota</taxon>
        <taxon>Metazoa</taxon>
        <taxon>Ecdysozoa</taxon>
        <taxon>Arthropoda</taxon>
        <taxon>Hexapoda</taxon>
        <taxon>Insecta</taxon>
        <taxon>Pterygota</taxon>
        <taxon>Neoptera</taxon>
        <taxon>Endopterygota</taxon>
        <taxon>Diptera</taxon>
        <taxon>Brachycera</taxon>
        <taxon>Muscomorpha</taxon>
        <taxon>Ephydroidea</taxon>
        <taxon>Drosophilidae</taxon>
        <taxon>Drosophila</taxon>
        <taxon>Sophophora</taxon>
    </lineage>
</organism>
<keyword evidence="7" id="KW-1185">Reference proteome</keyword>
<dbReference type="GeneID" id="118878059"/>
<comment type="subcellular location">
    <subcellularLocation>
        <location evidence="1">Membrane</location>
        <topology evidence="1">Multi-pass membrane protein</topology>
    </subcellularLocation>
</comment>
<name>A0AB40AB17_DROSZ</name>
<feature type="transmembrane region" description="Helical" evidence="6">
    <location>
        <begin position="182"/>
        <end position="200"/>
    </location>
</feature>
<feature type="transmembrane region" description="Helical" evidence="6">
    <location>
        <begin position="276"/>
        <end position="293"/>
    </location>
</feature>
<accession>A0AB40AB17</accession>
<evidence type="ECO:0000256" key="5">
    <source>
        <dbReference type="ARBA" id="ARBA00023136"/>
    </source>
</evidence>
<evidence type="ECO:0000256" key="2">
    <source>
        <dbReference type="ARBA" id="ARBA00006945"/>
    </source>
</evidence>
<evidence type="ECO:0000256" key="4">
    <source>
        <dbReference type="ARBA" id="ARBA00022989"/>
    </source>
</evidence>
<keyword evidence="5 6" id="KW-0472">Membrane</keyword>
<dbReference type="RefSeq" id="XP_036675138.3">
    <property type="nucleotide sequence ID" value="XM_036819243.3"/>
</dbReference>
<proteinExistence type="inferred from homology"/>
<sequence length="361" mass="40928">MCYNKGSVHYDMKFTELQLNPAEDHVGRLLTEQSLQEVPQTRDRPERLLRVALAVCYHCHACQPGTPREITLLVSGVCGLEQESQDMLVTQTVNRWLRRAEDLGEEVARRCRPFLPSAARFCLVATFFEDALRMWFQWVEQLAFLQDHHQCSDGLAVSIVLLNLVGQLVGSSLVILHLFTNFAVTLLAGLVLLQVHIYEVPLQLKLLLRNFSLLGGLLLLHVENKETVACRIYGAGAGLPFVVSRRSQHLMQLTGRILLALMYLTLFQQYFTIPAMVLNCFGLILMAFIVIGYRTRMAALCLSLILTVWNATTNAWWFDDGDSRDLQKYNFFHTLSVVGGLLMVVVLGPGEVSLEQYKKQW</sequence>
<comment type="similarity">
    <text evidence="2">Belongs to the SURF4 family.</text>
</comment>
<gene>
    <name evidence="8" type="primary">LOC118878059</name>
</gene>
<dbReference type="GO" id="GO:0016020">
    <property type="term" value="C:membrane"/>
    <property type="evidence" value="ECO:0007669"/>
    <property type="project" value="UniProtKB-SubCell"/>
</dbReference>
<evidence type="ECO:0000313" key="7">
    <source>
        <dbReference type="Proteomes" id="UP001652628"/>
    </source>
</evidence>
<protein>
    <submittedName>
        <fullName evidence="8">Surfeit locus protein 4 homolog</fullName>
    </submittedName>
</protein>
<dbReference type="InterPro" id="IPR002995">
    <property type="entry name" value="Surf4"/>
</dbReference>
<feature type="transmembrane region" description="Helical" evidence="6">
    <location>
        <begin position="330"/>
        <end position="350"/>
    </location>
</feature>
<dbReference type="AlphaFoldDB" id="A0AB40AB17"/>
<dbReference type="Pfam" id="PF02077">
    <property type="entry name" value="SURF4"/>
    <property type="match status" value="1"/>
</dbReference>
<reference evidence="8" key="1">
    <citation type="submission" date="2025-08" db="UniProtKB">
        <authorList>
            <consortium name="RefSeq"/>
        </authorList>
    </citation>
    <scope>IDENTIFICATION</scope>
</reference>